<comment type="caution">
    <text evidence="3">The sequence shown here is derived from an EMBL/GenBank/DDBJ whole genome shotgun (WGS) entry which is preliminary data.</text>
</comment>
<dbReference type="GO" id="GO:0004557">
    <property type="term" value="F:alpha-galactosidase activity"/>
    <property type="evidence" value="ECO:0007669"/>
    <property type="project" value="UniProtKB-EC"/>
</dbReference>
<keyword evidence="1 3" id="KW-0378">Hydrolase</keyword>
<sequence length="690" mass="78648">MDTIELIKNNLYIEFCIDEQQRVSLNNLSVKKNEKGLEGYFPLIQIHCSGFNQNDHHARKHTGSEPGSSLRYQRHNYYDNESGTKIEIYLKGDELSAVYHLQHYENLQTITVWCEVVNCSTKDIGLEYISSFSAPGISRKADVSWGKYSVLHIAHNNWYGEAQWISRTLPELGLTKVNEFSLDRISVENTGSWSSIGHLPCAVYENKNSGEALLWQIEHNGSWQWEIGDYQGELYLLAGGPNENENHCWVSLAPNKKFTTVPVSACIVEGGLQEAIQEITRYRRKIIRQCDDIKTLPVIFNDYMNCLSGDPTTEKLLPLIDAAANAGCEYFCIDCGWYSDGPWWNGVGEWLPSNIRFPQGILEPINYIIKKGMRPGLWLEIEVMGIECPLAQRLPDACFFQKHGQRVIDHQRYQLDFRHSLVREHADKVVARLVEEYGIHYIKMDYNINAGIGTDYLADSPGEGLLAHNRAYLEWLQSIFDKYPDLVIENCGSGGLRMDYALLKYHSIQSVSDQTDYKLMASIAASAASAATPEQCAIWSYPLQEGDQEEVVMNMVNSMLLRIHQSGHLAELSTRRFELVKEGIALYKTFRSDIPSMLPFWPLGMPSFDSPWLAFGMSNSECVYLAVWRMGSVDDTINMSIDNLPRAVRSVQCVYPSFDNSEYAWDETTKSLCIKFEKCYTARLFKIQVT</sequence>
<keyword evidence="2 3" id="KW-0326">Glycosidase</keyword>
<name>A0ABX2W3N6_9ENTR</name>
<dbReference type="EMBL" id="LXEQ01000058">
    <property type="protein sequence ID" value="OAT25149.1"/>
    <property type="molecule type" value="Genomic_DNA"/>
</dbReference>
<evidence type="ECO:0000256" key="1">
    <source>
        <dbReference type="ARBA" id="ARBA00022801"/>
    </source>
</evidence>
<evidence type="ECO:0000256" key="2">
    <source>
        <dbReference type="ARBA" id="ARBA00023295"/>
    </source>
</evidence>
<dbReference type="InterPro" id="IPR038417">
    <property type="entry name" value="Alpga-gal_N_sf"/>
</dbReference>
<accession>A0ABX2W3N6</accession>
<dbReference type="EC" id="3.2.1.-" evidence="3"/>
<dbReference type="PANTHER" id="PTHR43053:SF3">
    <property type="entry name" value="ALPHA-GALACTOSIDASE C-RELATED"/>
    <property type="match status" value="1"/>
</dbReference>
<reference evidence="3 4" key="1">
    <citation type="submission" date="2016-04" db="EMBL/GenBank/DDBJ databases">
        <title>ATOL: Assembling a taxonomically balanced genome-scale reconstruction of the evolutionary history of the Enterobacteriaceae.</title>
        <authorList>
            <person name="Plunkett G.III."/>
            <person name="Neeno-Eckwall E.C."/>
            <person name="Glasner J.D."/>
            <person name="Perna N.T."/>
        </authorList>
    </citation>
    <scope>NUCLEOTIDE SEQUENCE [LARGE SCALE GENOMIC DNA]</scope>
    <source>
        <strain evidence="3 4">ATCC 51602</strain>
    </source>
</reference>
<keyword evidence="4" id="KW-1185">Reference proteome</keyword>
<dbReference type="InterPro" id="IPR017853">
    <property type="entry name" value="GH"/>
</dbReference>
<dbReference type="EC" id="3.2.1.22" evidence="3"/>
<dbReference type="CDD" id="cd14791">
    <property type="entry name" value="GH36"/>
    <property type="match status" value="1"/>
</dbReference>
<dbReference type="Pfam" id="PF02065">
    <property type="entry name" value="Melibiase"/>
    <property type="match status" value="1"/>
</dbReference>
<dbReference type="PANTHER" id="PTHR43053">
    <property type="entry name" value="GLYCOSIDASE FAMILY 31"/>
    <property type="match status" value="1"/>
</dbReference>
<dbReference type="Gene3D" id="3.20.20.70">
    <property type="entry name" value="Aldolase class I"/>
    <property type="match status" value="1"/>
</dbReference>
<dbReference type="InterPro" id="IPR002252">
    <property type="entry name" value="Glyco_hydro_36"/>
</dbReference>
<organism evidence="3 4">
    <name type="scientific">Buttiauxella ferragutiae ATCC 51602</name>
    <dbReference type="NCBI Taxonomy" id="1354252"/>
    <lineage>
        <taxon>Bacteria</taxon>
        <taxon>Pseudomonadati</taxon>
        <taxon>Pseudomonadota</taxon>
        <taxon>Gammaproteobacteria</taxon>
        <taxon>Enterobacterales</taxon>
        <taxon>Enterobacteriaceae</taxon>
        <taxon>Buttiauxella</taxon>
    </lineage>
</organism>
<dbReference type="PRINTS" id="PR00743">
    <property type="entry name" value="GLHYDRLASE36"/>
</dbReference>
<dbReference type="InterPro" id="IPR013785">
    <property type="entry name" value="Aldolase_TIM"/>
</dbReference>
<evidence type="ECO:0000313" key="4">
    <source>
        <dbReference type="Proteomes" id="UP000078407"/>
    </source>
</evidence>
<gene>
    <name evidence="3" type="ORF">M976_04084</name>
</gene>
<dbReference type="Gene3D" id="2.70.98.60">
    <property type="entry name" value="alpha-galactosidase from lactobacil brevis"/>
    <property type="match status" value="1"/>
</dbReference>
<dbReference type="RefSeq" id="WP_064548307.1">
    <property type="nucleotide sequence ID" value="NZ_LXEQ01000058.1"/>
</dbReference>
<dbReference type="InterPro" id="IPR050985">
    <property type="entry name" value="Alpha-glycosidase_related"/>
</dbReference>
<dbReference type="SUPFAM" id="SSF51445">
    <property type="entry name" value="(Trans)glycosidases"/>
    <property type="match status" value="1"/>
</dbReference>
<proteinExistence type="predicted"/>
<evidence type="ECO:0000313" key="3">
    <source>
        <dbReference type="EMBL" id="OAT25149.1"/>
    </source>
</evidence>
<protein>
    <submittedName>
        <fullName evidence="3">Alpha-galactosidase</fullName>
        <ecNumber evidence="3">3.2.1.-</ecNumber>
        <ecNumber evidence="3">3.2.1.22</ecNumber>
    </submittedName>
</protein>
<dbReference type="Proteomes" id="UP000078407">
    <property type="component" value="Unassembled WGS sequence"/>
</dbReference>